<dbReference type="PANTHER" id="PTHR47618:SF1">
    <property type="entry name" value="BIFUNCTIONAL OLIGORIBONUCLEASE AND PAP PHOSPHATASE NRNA"/>
    <property type="match status" value="1"/>
</dbReference>
<protein>
    <submittedName>
        <fullName evidence="3">Unannotated protein</fullName>
    </submittedName>
</protein>
<feature type="domain" description="DHHA1" evidence="2">
    <location>
        <begin position="242"/>
        <end position="307"/>
    </location>
</feature>
<gene>
    <name evidence="3" type="ORF">UFOPK3444_01084</name>
</gene>
<dbReference type="InterPro" id="IPR051319">
    <property type="entry name" value="Oligoribo/pAp-PDE_c-di-AMP_PDE"/>
</dbReference>
<evidence type="ECO:0000259" key="2">
    <source>
        <dbReference type="Pfam" id="PF02272"/>
    </source>
</evidence>
<dbReference type="InterPro" id="IPR038763">
    <property type="entry name" value="DHH_sf"/>
</dbReference>
<evidence type="ECO:0000313" key="3">
    <source>
        <dbReference type="EMBL" id="CAB4877086.1"/>
    </source>
</evidence>
<dbReference type="AlphaFoldDB" id="A0A6J7E2F7"/>
<accession>A0A6J7E2F7</accession>
<dbReference type="SUPFAM" id="SSF64182">
    <property type="entry name" value="DHH phosphoesterases"/>
    <property type="match status" value="1"/>
</dbReference>
<dbReference type="InterPro" id="IPR001667">
    <property type="entry name" value="DDH_dom"/>
</dbReference>
<dbReference type="Gene3D" id="3.10.310.30">
    <property type="match status" value="1"/>
</dbReference>
<proteinExistence type="predicted"/>
<sequence>MSGASLPEVASSLKAAESLLLMTHEHPDGDAIGSLVAAHRILESAGIDAPIHVRSDDEPAEEYRFMVPWDRVVRDIPQDLSKTTLVMLDCGNLERSPARERGGDAAAIINLDHHHDNTNFGALNHVDDQASCTAEIIWRLAKELGSEIDRLTATALYVGLVTDTGRFMYDNTLSEAHVMAADLIERGVPVADIFRRIYEGVPQARAQLLGRALAKIERHEEGQLTMTYLSRADFDETGAIDGWSEGVVDHLRAIEGTHVAAVVREPKGRPDTRRVSLRASTDRVDVSAIARAGGGGGHRGAAGFSTELSHSDLVQLICSQIRLQTEAD</sequence>
<reference evidence="3" key="1">
    <citation type="submission" date="2020-05" db="EMBL/GenBank/DDBJ databases">
        <authorList>
            <person name="Chiriac C."/>
            <person name="Salcher M."/>
            <person name="Ghai R."/>
            <person name="Kavagutti S V."/>
        </authorList>
    </citation>
    <scope>NUCLEOTIDE SEQUENCE</scope>
</reference>
<dbReference type="EMBL" id="CAFBLU010000016">
    <property type="protein sequence ID" value="CAB4877086.1"/>
    <property type="molecule type" value="Genomic_DNA"/>
</dbReference>
<name>A0A6J7E2F7_9ZZZZ</name>
<organism evidence="3">
    <name type="scientific">freshwater metagenome</name>
    <dbReference type="NCBI Taxonomy" id="449393"/>
    <lineage>
        <taxon>unclassified sequences</taxon>
        <taxon>metagenomes</taxon>
        <taxon>ecological metagenomes</taxon>
    </lineage>
</organism>
<dbReference type="PANTHER" id="PTHR47618">
    <property type="entry name" value="BIFUNCTIONAL OLIGORIBONUCLEASE AND PAP PHOSPHATASE NRNA"/>
    <property type="match status" value="1"/>
</dbReference>
<dbReference type="Gene3D" id="3.90.1640.10">
    <property type="entry name" value="inorganic pyrophosphatase (n-terminal core)"/>
    <property type="match status" value="1"/>
</dbReference>
<feature type="domain" description="DDH" evidence="1">
    <location>
        <begin position="20"/>
        <end position="159"/>
    </location>
</feature>
<dbReference type="Pfam" id="PF02272">
    <property type="entry name" value="DHHA1"/>
    <property type="match status" value="1"/>
</dbReference>
<dbReference type="GO" id="GO:0003676">
    <property type="term" value="F:nucleic acid binding"/>
    <property type="evidence" value="ECO:0007669"/>
    <property type="project" value="InterPro"/>
</dbReference>
<dbReference type="InterPro" id="IPR003156">
    <property type="entry name" value="DHHA1_dom"/>
</dbReference>
<evidence type="ECO:0000259" key="1">
    <source>
        <dbReference type="Pfam" id="PF01368"/>
    </source>
</evidence>
<dbReference type="Pfam" id="PF01368">
    <property type="entry name" value="DHH"/>
    <property type="match status" value="1"/>
</dbReference>